<dbReference type="PANTHER" id="PTHR23120">
    <property type="entry name" value="MAESTRO-RELATED HEAT DOMAIN-CONTAINING"/>
    <property type="match status" value="1"/>
</dbReference>
<dbReference type="InterPro" id="IPR055406">
    <property type="entry name" value="HEAT_Maestro"/>
</dbReference>
<evidence type="ECO:0000313" key="3">
    <source>
        <dbReference type="Proteomes" id="UP000694541"/>
    </source>
</evidence>
<dbReference type="AlphaFoldDB" id="A0A8B9MLK7"/>
<dbReference type="PANTHER" id="PTHR23120:SF42">
    <property type="entry name" value="MAESTRO HEAT-LIKE REPEAT FAMILY MEMBER 3"/>
    <property type="match status" value="1"/>
</dbReference>
<dbReference type="GO" id="GO:0005737">
    <property type="term" value="C:cytoplasm"/>
    <property type="evidence" value="ECO:0007669"/>
    <property type="project" value="TreeGrafter"/>
</dbReference>
<accession>A0A8B9MLK7</accession>
<evidence type="ECO:0000259" key="1">
    <source>
        <dbReference type="Pfam" id="PF23227"/>
    </source>
</evidence>
<sequence length="483" mass="54319">MWKVMMSEPQAAGKVLRELLSLLMNQSLHKTSASIKGNPRILSLAATRAISEILLQSVCLWQVEAIFPQLFLALLFQVSFATELTLQEVHIFWMENQQDQLTPIRSAVQSMRVLLCSMGFESQVLAIEAQGGWDNLLSSQTHLMGVRIIAREMMKMPSPLRSTIFCRLVELLRTEDPTWEMVAMVFFIEMLDFTNISEELLCALEIFPIYLRSQCLGMPSLVLRAILRLTERPDTERKALILLPHVMDQLLGDDSDASAAALPVLGNMLRLLEGKRLSLTALALAEKLLLLFNNELDTVRELSIHLFQIAMGLVVGAEKKKMKKKVWDSLVPLLFHLHDQDKSVAKASQEALRSAGQFLKWRQLVQLAETAQAWRICECLLARKRSRAMDYLWQTKTYLQSPQESLRLEAVRFIGESLAPGSLSLPGSLCPSARPVGHPFTLSHSCLRRQGWQEAHPSPPRCCTLGSALPRELCGQTGWVVGP</sequence>
<evidence type="ECO:0000313" key="2">
    <source>
        <dbReference type="Ensembl" id="ENSANIP00000010641.1"/>
    </source>
</evidence>
<dbReference type="InterPro" id="IPR016024">
    <property type="entry name" value="ARM-type_fold"/>
</dbReference>
<protein>
    <recommendedName>
        <fullName evidence="1">Maestro/Maestro-like HEAT-repeats domain-containing protein</fullName>
    </recommendedName>
</protein>
<organism evidence="2 3">
    <name type="scientific">Accipiter nisus</name>
    <name type="common">Eurasian sparrowhawk</name>
    <dbReference type="NCBI Taxonomy" id="211598"/>
    <lineage>
        <taxon>Eukaryota</taxon>
        <taxon>Metazoa</taxon>
        <taxon>Chordata</taxon>
        <taxon>Craniata</taxon>
        <taxon>Vertebrata</taxon>
        <taxon>Euteleostomi</taxon>
        <taxon>Archelosauria</taxon>
        <taxon>Archosauria</taxon>
        <taxon>Dinosauria</taxon>
        <taxon>Saurischia</taxon>
        <taxon>Theropoda</taxon>
        <taxon>Coelurosauria</taxon>
        <taxon>Aves</taxon>
        <taxon>Neognathae</taxon>
        <taxon>Neoaves</taxon>
        <taxon>Telluraves</taxon>
        <taxon>Accipitrimorphae</taxon>
        <taxon>Accipitriformes</taxon>
        <taxon>Accipitridae</taxon>
        <taxon>Accipitrinae</taxon>
        <taxon>Accipiter</taxon>
    </lineage>
</organism>
<dbReference type="SUPFAM" id="SSF48371">
    <property type="entry name" value="ARM repeat"/>
    <property type="match status" value="1"/>
</dbReference>
<keyword evidence="3" id="KW-1185">Reference proteome</keyword>
<proteinExistence type="predicted"/>
<dbReference type="InterPro" id="IPR045206">
    <property type="entry name" value="Maestro_heat-like_prot"/>
</dbReference>
<reference evidence="2" key="1">
    <citation type="submission" date="2025-08" db="UniProtKB">
        <authorList>
            <consortium name="Ensembl"/>
        </authorList>
    </citation>
    <scope>IDENTIFICATION</scope>
</reference>
<reference evidence="2" key="2">
    <citation type="submission" date="2025-09" db="UniProtKB">
        <authorList>
            <consortium name="Ensembl"/>
        </authorList>
    </citation>
    <scope>IDENTIFICATION</scope>
</reference>
<dbReference type="Pfam" id="PF23227">
    <property type="entry name" value="HEAT_MROH2B_C"/>
    <property type="match status" value="1"/>
</dbReference>
<dbReference type="Ensembl" id="ENSANIT00000011015.1">
    <property type="protein sequence ID" value="ENSANIP00000010641.1"/>
    <property type="gene ID" value="ENSANIG00000007208.1"/>
</dbReference>
<name>A0A8B9MLK7_9AVES</name>
<feature type="domain" description="Maestro/Maestro-like HEAT-repeats" evidence="1">
    <location>
        <begin position="220"/>
        <end position="415"/>
    </location>
</feature>
<dbReference type="Proteomes" id="UP000694541">
    <property type="component" value="Unplaced"/>
</dbReference>